<protein>
    <recommendedName>
        <fullName evidence="3">Integrase catalytic domain-containing protein</fullName>
    </recommendedName>
</protein>
<gene>
    <name evidence="1" type="ORF">OSB04_016597</name>
</gene>
<dbReference type="PANTHER" id="PTHR45835">
    <property type="entry name" value="YALI0A06105P"/>
    <property type="match status" value="1"/>
</dbReference>
<reference evidence="1" key="1">
    <citation type="submission" date="2023-03" db="EMBL/GenBank/DDBJ databases">
        <title>Chromosome-scale reference genome and RAD-based genetic map of yellow starthistle (Centaurea solstitialis) reveal putative structural variation and QTLs associated with invader traits.</title>
        <authorList>
            <person name="Reatini B."/>
            <person name="Cang F.A."/>
            <person name="Jiang Q."/>
            <person name="Mckibben M.T.W."/>
            <person name="Barker M.S."/>
            <person name="Rieseberg L.H."/>
            <person name="Dlugosch K.M."/>
        </authorList>
    </citation>
    <scope>NUCLEOTIDE SEQUENCE</scope>
    <source>
        <strain evidence="1">CAN-66</strain>
        <tissue evidence="1">Leaf</tissue>
    </source>
</reference>
<dbReference type="InterPro" id="IPR012337">
    <property type="entry name" value="RNaseH-like_sf"/>
</dbReference>
<sequence>MRKPKKKRGKGKYGKDIPLNHMPSPLMLNHTELFVTPLEIAVWKWKHITMDLITKLPRTPRNVDAIWLADVYVREVVARHGVPVTVISNRDVRLTSRFWGKFHEDLSTKLQFSTTFHSQTDRQSERTIQTLEDMLRACVLDFDCNWDTYLPLAEFLYTNNYHANSVASTSGVDKGKSHFNLYGHFSAVKTHNRDNKKENTTKFCRPIAGKRGCDLGTREMHRIDRLFRKA</sequence>
<name>A0AA38TJE4_9ASTR</name>
<dbReference type="Gene3D" id="3.30.420.10">
    <property type="entry name" value="Ribonuclease H-like superfamily/Ribonuclease H"/>
    <property type="match status" value="1"/>
</dbReference>
<dbReference type="AlphaFoldDB" id="A0AA38TJE4"/>
<dbReference type="GO" id="GO:0003676">
    <property type="term" value="F:nucleic acid binding"/>
    <property type="evidence" value="ECO:0007669"/>
    <property type="project" value="InterPro"/>
</dbReference>
<dbReference type="Proteomes" id="UP001172457">
    <property type="component" value="Chromosome 4"/>
</dbReference>
<proteinExistence type="predicted"/>
<organism evidence="1 2">
    <name type="scientific">Centaurea solstitialis</name>
    <name type="common">yellow star-thistle</name>
    <dbReference type="NCBI Taxonomy" id="347529"/>
    <lineage>
        <taxon>Eukaryota</taxon>
        <taxon>Viridiplantae</taxon>
        <taxon>Streptophyta</taxon>
        <taxon>Embryophyta</taxon>
        <taxon>Tracheophyta</taxon>
        <taxon>Spermatophyta</taxon>
        <taxon>Magnoliopsida</taxon>
        <taxon>eudicotyledons</taxon>
        <taxon>Gunneridae</taxon>
        <taxon>Pentapetalae</taxon>
        <taxon>asterids</taxon>
        <taxon>campanulids</taxon>
        <taxon>Asterales</taxon>
        <taxon>Asteraceae</taxon>
        <taxon>Carduoideae</taxon>
        <taxon>Cardueae</taxon>
        <taxon>Centaureinae</taxon>
        <taxon>Centaurea</taxon>
    </lineage>
</organism>
<dbReference type="EMBL" id="JARYMX010000004">
    <property type="protein sequence ID" value="KAJ9552552.1"/>
    <property type="molecule type" value="Genomic_DNA"/>
</dbReference>
<evidence type="ECO:0000313" key="2">
    <source>
        <dbReference type="Proteomes" id="UP001172457"/>
    </source>
</evidence>
<evidence type="ECO:0008006" key="3">
    <source>
        <dbReference type="Google" id="ProtNLM"/>
    </source>
</evidence>
<dbReference type="PANTHER" id="PTHR45835:SF101">
    <property type="entry name" value="NUCLEOTIDYLTRANSFERASE, RIBONUCLEASE H"/>
    <property type="match status" value="1"/>
</dbReference>
<accession>A0AA38TJE4</accession>
<dbReference type="SUPFAM" id="SSF53098">
    <property type="entry name" value="Ribonuclease H-like"/>
    <property type="match status" value="1"/>
</dbReference>
<evidence type="ECO:0000313" key="1">
    <source>
        <dbReference type="EMBL" id="KAJ9552552.1"/>
    </source>
</evidence>
<keyword evidence="2" id="KW-1185">Reference proteome</keyword>
<dbReference type="InterPro" id="IPR036397">
    <property type="entry name" value="RNaseH_sf"/>
</dbReference>
<comment type="caution">
    <text evidence="1">The sequence shown here is derived from an EMBL/GenBank/DDBJ whole genome shotgun (WGS) entry which is preliminary data.</text>
</comment>